<dbReference type="Pfam" id="PF00107">
    <property type="entry name" value="ADH_zinc_N"/>
    <property type="match status" value="1"/>
</dbReference>
<name>A0ABW2T6X0_9ACTN</name>
<evidence type="ECO:0000313" key="3">
    <source>
        <dbReference type="Proteomes" id="UP001596514"/>
    </source>
</evidence>
<dbReference type="Gene3D" id="3.40.50.720">
    <property type="entry name" value="NAD(P)-binding Rossmann-like Domain"/>
    <property type="match status" value="1"/>
</dbReference>
<dbReference type="InterPro" id="IPR020843">
    <property type="entry name" value="ER"/>
</dbReference>
<dbReference type="InterPro" id="IPR011032">
    <property type="entry name" value="GroES-like_sf"/>
</dbReference>
<dbReference type="InterPro" id="IPR036291">
    <property type="entry name" value="NAD(P)-bd_dom_sf"/>
</dbReference>
<feature type="domain" description="Enoyl reductase (ER)" evidence="1">
    <location>
        <begin position="10"/>
        <end position="315"/>
    </location>
</feature>
<sequence length="317" mass="32238">MRATEIHEPGRPPVPTTRDAPVAVPGETLIKVMAAPVTPLDLLCASGTSYFGRPRTPYVPGVQGVGTAEGEPVWFATSAGMAPGDGSMAEVARVPVDDVVRLPAGVDPVAIAALGLSAVAAHLALTWRGELAAGEQVLVLGAGGVVGQAAVQLARIAGARRIVAGARSAAARDRAEQAGADAVVALDTEDVAELAARFAAVIDGPVDLVLDPLFGVPAAAAAHTLRPGGRLVNLGGSAGETCPIDSATLRGRSLRLLGYTNNELSPERRAASLTLIAEQSLLGNLSVAHESMPLSAAGEAWRRQHEGTATGRIVLIP</sequence>
<dbReference type="EMBL" id="JBHTEE010000001">
    <property type="protein sequence ID" value="MFC7604440.1"/>
    <property type="molecule type" value="Genomic_DNA"/>
</dbReference>
<reference evidence="3" key="1">
    <citation type="journal article" date="2019" name="Int. J. Syst. Evol. Microbiol.">
        <title>The Global Catalogue of Microorganisms (GCM) 10K type strain sequencing project: providing services to taxonomists for standard genome sequencing and annotation.</title>
        <authorList>
            <consortium name="The Broad Institute Genomics Platform"/>
            <consortium name="The Broad Institute Genome Sequencing Center for Infectious Disease"/>
            <person name="Wu L."/>
            <person name="Ma J."/>
        </authorList>
    </citation>
    <scope>NUCLEOTIDE SEQUENCE [LARGE SCALE GENOMIC DNA]</scope>
    <source>
        <strain evidence="3">JCM 10083</strain>
    </source>
</reference>
<evidence type="ECO:0000259" key="1">
    <source>
        <dbReference type="SMART" id="SM00829"/>
    </source>
</evidence>
<dbReference type="SUPFAM" id="SSF50129">
    <property type="entry name" value="GroES-like"/>
    <property type="match status" value="1"/>
</dbReference>
<evidence type="ECO:0000313" key="2">
    <source>
        <dbReference type="EMBL" id="MFC7604440.1"/>
    </source>
</evidence>
<dbReference type="RefSeq" id="WP_343961293.1">
    <property type="nucleotide sequence ID" value="NZ_BAAAGK010000005.1"/>
</dbReference>
<dbReference type="InterPro" id="IPR051397">
    <property type="entry name" value="Zn-ADH-like_protein"/>
</dbReference>
<dbReference type="SMART" id="SM00829">
    <property type="entry name" value="PKS_ER"/>
    <property type="match status" value="1"/>
</dbReference>
<proteinExistence type="predicted"/>
<dbReference type="Proteomes" id="UP001596514">
    <property type="component" value="Unassembled WGS sequence"/>
</dbReference>
<dbReference type="InterPro" id="IPR013149">
    <property type="entry name" value="ADH-like_C"/>
</dbReference>
<dbReference type="PANTHER" id="PTHR43677">
    <property type="entry name" value="SHORT-CHAIN DEHYDROGENASE/REDUCTASE"/>
    <property type="match status" value="1"/>
</dbReference>
<dbReference type="SUPFAM" id="SSF51735">
    <property type="entry name" value="NAD(P)-binding Rossmann-fold domains"/>
    <property type="match status" value="1"/>
</dbReference>
<keyword evidence="3" id="KW-1185">Reference proteome</keyword>
<gene>
    <name evidence="2" type="ORF">ACFQVD_30445</name>
</gene>
<accession>A0ABW2T6X0</accession>
<protein>
    <submittedName>
        <fullName evidence="2">Zinc-binding alcohol dehydrogenase family protein</fullName>
    </submittedName>
</protein>
<dbReference type="Gene3D" id="3.90.180.10">
    <property type="entry name" value="Medium-chain alcohol dehydrogenases, catalytic domain"/>
    <property type="match status" value="1"/>
</dbReference>
<organism evidence="2 3">
    <name type="scientific">Streptosporangium amethystogenes subsp. fukuiense</name>
    <dbReference type="NCBI Taxonomy" id="698418"/>
    <lineage>
        <taxon>Bacteria</taxon>
        <taxon>Bacillati</taxon>
        <taxon>Actinomycetota</taxon>
        <taxon>Actinomycetes</taxon>
        <taxon>Streptosporangiales</taxon>
        <taxon>Streptosporangiaceae</taxon>
        <taxon>Streptosporangium</taxon>
    </lineage>
</organism>
<comment type="caution">
    <text evidence="2">The sequence shown here is derived from an EMBL/GenBank/DDBJ whole genome shotgun (WGS) entry which is preliminary data.</text>
</comment>
<dbReference type="PANTHER" id="PTHR43677:SF11">
    <property type="entry name" value="ZINC-CONTAINING ALCOHOL DEHYDROGENASE"/>
    <property type="match status" value="1"/>
</dbReference>